<evidence type="ECO:0000313" key="14">
    <source>
        <dbReference type="Proteomes" id="UP000604737"/>
    </source>
</evidence>
<comment type="subunit">
    <text evidence="3 11">Tetramer of two alpha and two beta subunits.</text>
</comment>
<dbReference type="NCBIfam" id="TIGR00211">
    <property type="entry name" value="glyS"/>
    <property type="match status" value="1"/>
</dbReference>
<proteinExistence type="inferred from homology"/>
<evidence type="ECO:0000256" key="5">
    <source>
        <dbReference type="ARBA" id="ARBA00022598"/>
    </source>
</evidence>
<keyword evidence="6 11" id="KW-0547">Nucleotide-binding</keyword>
<dbReference type="Proteomes" id="UP000604737">
    <property type="component" value="Unassembled WGS sequence"/>
</dbReference>
<keyword evidence="7 11" id="KW-0067">ATP-binding</keyword>
<evidence type="ECO:0000256" key="10">
    <source>
        <dbReference type="ARBA" id="ARBA00047937"/>
    </source>
</evidence>
<dbReference type="PRINTS" id="PR01045">
    <property type="entry name" value="TRNASYNTHGB"/>
</dbReference>
<sequence>MSDTQSSKTLLIELFTEELPPKALKKLGDAFARSIFDELAKLGFVAKGGDCHPFASPRRLAVTIPDVLALQPEQQIERRGPAVASGYKDGQPTPALAGFARSCGVEIVALEQGSDGKQDVFIFRSVKAGETLANVLSGLIEAALKKLPAPKMMRWGDRDGQFIRPVHGLVVLHGSDVVPAKVLHLESGRVSQGHRFLSKGAVEFAGADEYAKKIYEEGKVVASFAARHELVVDRLKAAAAKLNATIAADDALFDEVTALVEWPVVLEAGFEAEFLKVPQECLILTMQQNQKYFPLLDQAGKLMNRFLLVSNLEAADPSHIITGNERVLRARLSDAQFFYAQDQKKKLESRVEGLRSVVYHNKIGTQYERVERLVKLAGEIGPALGAQRADCERAAKLAKADLVSDMVGEFPELQGTMGRYYAQIDGENAAVADAIEQHYRPRFAGDALPEGPVAQAVALADKLEAIVGIYGIGLIPTGDKDPFALRRAALGVLRQLLVLPLDLKSLLTATAATFPNGVIRDGTIAGVQGFMLDRLKNFLAADYPVADIDAVLALNPERFDDVVQRLDAVAAFKALPESAALAAANKRIRNILKKVDTALPALNAALFDSEAEKALFAAFEAVTPQAEAVLARQDFTGALKALAALKTPVDAFFDGVMVMADDLAVRGNRLALLSALAGLMNRVAELSLLAD</sequence>
<dbReference type="SUPFAM" id="SSF109604">
    <property type="entry name" value="HD-domain/PDEase-like"/>
    <property type="match status" value="1"/>
</dbReference>
<keyword evidence="8 11" id="KW-0648">Protein biosynthesis</keyword>
<evidence type="ECO:0000256" key="7">
    <source>
        <dbReference type="ARBA" id="ARBA00022840"/>
    </source>
</evidence>
<gene>
    <name evidence="11 13" type="primary">glyS</name>
    <name evidence="13" type="ORF">GCM10007350_16000</name>
</gene>
<dbReference type="GO" id="GO:0016874">
    <property type="term" value="F:ligase activity"/>
    <property type="evidence" value="ECO:0007669"/>
    <property type="project" value="UniProtKB-KW"/>
</dbReference>
<comment type="subcellular location">
    <subcellularLocation>
        <location evidence="1 11">Cytoplasm</location>
    </subcellularLocation>
</comment>
<protein>
    <recommendedName>
        <fullName evidence="11">Glycine--tRNA ligase beta subunit</fullName>
        <ecNumber evidence="11">6.1.1.14</ecNumber>
    </recommendedName>
    <alternativeName>
        <fullName evidence="11">Glycyl-tRNA synthetase beta subunit</fullName>
        <shortName evidence="11">GlyRS</shortName>
    </alternativeName>
</protein>
<evidence type="ECO:0000259" key="12">
    <source>
        <dbReference type="Pfam" id="PF05746"/>
    </source>
</evidence>
<dbReference type="InterPro" id="IPR015944">
    <property type="entry name" value="Gly-tRNA-synth_bsu"/>
</dbReference>
<organism evidence="13 14">
    <name type="scientific">Jeongeupia chitinilytica</name>
    <dbReference type="NCBI Taxonomy" id="1041641"/>
    <lineage>
        <taxon>Bacteria</taxon>
        <taxon>Pseudomonadati</taxon>
        <taxon>Pseudomonadota</taxon>
        <taxon>Betaproteobacteria</taxon>
        <taxon>Neisseriales</taxon>
        <taxon>Chitinibacteraceae</taxon>
        <taxon>Jeongeupia</taxon>
    </lineage>
</organism>
<evidence type="ECO:0000256" key="11">
    <source>
        <dbReference type="HAMAP-Rule" id="MF_00255"/>
    </source>
</evidence>
<evidence type="ECO:0000256" key="9">
    <source>
        <dbReference type="ARBA" id="ARBA00023146"/>
    </source>
</evidence>
<evidence type="ECO:0000256" key="4">
    <source>
        <dbReference type="ARBA" id="ARBA00022490"/>
    </source>
</evidence>
<name>A0ABQ3GYL7_9NEIS</name>
<evidence type="ECO:0000256" key="8">
    <source>
        <dbReference type="ARBA" id="ARBA00022917"/>
    </source>
</evidence>
<evidence type="ECO:0000256" key="2">
    <source>
        <dbReference type="ARBA" id="ARBA00008226"/>
    </source>
</evidence>
<evidence type="ECO:0000256" key="6">
    <source>
        <dbReference type="ARBA" id="ARBA00022741"/>
    </source>
</evidence>
<keyword evidence="4 11" id="KW-0963">Cytoplasm</keyword>
<evidence type="ECO:0000313" key="13">
    <source>
        <dbReference type="EMBL" id="GHD61522.1"/>
    </source>
</evidence>
<reference evidence="14" key="1">
    <citation type="journal article" date="2019" name="Int. J. Syst. Evol. Microbiol.">
        <title>The Global Catalogue of Microorganisms (GCM) 10K type strain sequencing project: providing services to taxonomists for standard genome sequencing and annotation.</title>
        <authorList>
            <consortium name="The Broad Institute Genomics Platform"/>
            <consortium name="The Broad Institute Genome Sequencing Center for Infectious Disease"/>
            <person name="Wu L."/>
            <person name="Ma J."/>
        </authorList>
    </citation>
    <scope>NUCLEOTIDE SEQUENCE [LARGE SCALE GENOMIC DNA]</scope>
    <source>
        <strain evidence="14">KCTC 23701</strain>
    </source>
</reference>
<evidence type="ECO:0000256" key="1">
    <source>
        <dbReference type="ARBA" id="ARBA00004496"/>
    </source>
</evidence>
<keyword evidence="5 11" id="KW-0436">Ligase</keyword>
<feature type="domain" description="DALR anticodon binding" evidence="12">
    <location>
        <begin position="583"/>
        <end position="681"/>
    </location>
</feature>
<dbReference type="Pfam" id="PF05746">
    <property type="entry name" value="DALR_1"/>
    <property type="match status" value="1"/>
</dbReference>
<evidence type="ECO:0000256" key="3">
    <source>
        <dbReference type="ARBA" id="ARBA00011209"/>
    </source>
</evidence>
<dbReference type="EC" id="6.1.1.14" evidence="11"/>
<dbReference type="HAMAP" id="MF_00255">
    <property type="entry name" value="Gly_tRNA_synth_beta"/>
    <property type="match status" value="1"/>
</dbReference>
<keyword evidence="9 11" id="KW-0030">Aminoacyl-tRNA synthetase</keyword>
<dbReference type="InterPro" id="IPR008909">
    <property type="entry name" value="DALR_anticod-bd"/>
</dbReference>
<dbReference type="RefSeq" id="WP_189459778.1">
    <property type="nucleotide sequence ID" value="NZ_BMYO01000004.1"/>
</dbReference>
<accession>A0ABQ3GYL7</accession>
<comment type="catalytic activity">
    <reaction evidence="10 11">
        <text>tRNA(Gly) + glycine + ATP = glycyl-tRNA(Gly) + AMP + diphosphate</text>
        <dbReference type="Rhea" id="RHEA:16013"/>
        <dbReference type="Rhea" id="RHEA-COMP:9664"/>
        <dbReference type="Rhea" id="RHEA-COMP:9683"/>
        <dbReference type="ChEBI" id="CHEBI:30616"/>
        <dbReference type="ChEBI" id="CHEBI:33019"/>
        <dbReference type="ChEBI" id="CHEBI:57305"/>
        <dbReference type="ChEBI" id="CHEBI:78442"/>
        <dbReference type="ChEBI" id="CHEBI:78522"/>
        <dbReference type="ChEBI" id="CHEBI:456215"/>
        <dbReference type="EC" id="6.1.1.14"/>
    </reaction>
</comment>
<dbReference type="Pfam" id="PF02092">
    <property type="entry name" value="tRNA_synt_2f"/>
    <property type="match status" value="1"/>
</dbReference>
<dbReference type="InterPro" id="IPR006194">
    <property type="entry name" value="Gly-tRNA-synth_heterodimer"/>
</dbReference>
<comment type="similarity">
    <text evidence="2 11">Belongs to the class-II aminoacyl-tRNA synthetase family.</text>
</comment>
<keyword evidence="14" id="KW-1185">Reference proteome</keyword>
<dbReference type="PANTHER" id="PTHR30075:SF2">
    <property type="entry name" value="GLYCINE--TRNA LIGASE, CHLOROPLASTIC_MITOCHONDRIAL 2"/>
    <property type="match status" value="1"/>
</dbReference>
<dbReference type="PANTHER" id="PTHR30075">
    <property type="entry name" value="GLYCYL-TRNA SYNTHETASE"/>
    <property type="match status" value="1"/>
</dbReference>
<comment type="caution">
    <text evidence="13">The sequence shown here is derived from an EMBL/GenBank/DDBJ whole genome shotgun (WGS) entry which is preliminary data.</text>
</comment>
<dbReference type="EMBL" id="BMYO01000004">
    <property type="protein sequence ID" value="GHD61522.1"/>
    <property type="molecule type" value="Genomic_DNA"/>
</dbReference>
<dbReference type="PROSITE" id="PS50861">
    <property type="entry name" value="AA_TRNA_LIGASE_II_GLYAB"/>
    <property type="match status" value="1"/>
</dbReference>